<comment type="caution">
    <text evidence="1">The sequence shown here is derived from an EMBL/GenBank/DDBJ whole genome shotgun (WGS) entry which is preliminary data.</text>
</comment>
<sequence>MAAAVASLIAATATAVPPLVPFVRVIAGFLTLELTAIQGRDKGTGLILSASWLLPAVLIPRPWT</sequence>
<name>A0A1Y1YX44_9FUNG</name>
<dbReference type="OrthoDB" id="3247214at2759"/>
<dbReference type="InParanoid" id="A0A1Y1YX44"/>
<dbReference type="Proteomes" id="UP000193498">
    <property type="component" value="Unassembled WGS sequence"/>
</dbReference>
<evidence type="ECO:0000313" key="1">
    <source>
        <dbReference type="EMBL" id="ORY02591.1"/>
    </source>
</evidence>
<reference evidence="1 2" key="1">
    <citation type="submission" date="2016-07" db="EMBL/GenBank/DDBJ databases">
        <title>Pervasive Adenine N6-methylation of Active Genes in Fungi.</title>
        <authorList>
            <consortium name="DOE Joint Genome Institute"/>
            <person name="Mondo S.J."/>
            <person name="Dannebaum R.O."/>
            <person name="Kuo R.C."/>
            <person name="Labutti K."/>
            <person name="Haridas S."/>
            <person name="Kuo A."/>
            <person name="Salamov A."/>
            <person name="Ahrendt S.R."/>
            <person name="Lipzen A."/>
            <person name="Sullivan W."/>
            <person name="Andreopoulos W.B."/>
            <person name="Clum A."/>
            <person name="Lindquist E."/>
            <person name="Daum C."/>
            <person name="Ramamoorthy G.K."/>
            <person name="Gryganskyi A."/>
            <person name="Culley D."/>
            <person name="Magnuson J.K."/>
            <person name="James T.Y."/>
            <person name="O'Malley M.A."/>
            <person name="Stajich J.E."/>
            <person name="Spatafora J.W."/>
            <person name="Visel A."/>
            <person name="Grigoriev I.V."/>
        </authorList>
    </citation>
    <scope>NUCLEOTIDE SEQUENCE [LARGE SCALE GENOMIC DNA]</scope>
    <source>
        <strain evidence="1 2">CBS 931.73</strain>
    </source>
</reference>
<dbReference type="AlphaFoldDB" id="A0A1Y1YX44"/>
<gene>
    <name evidence="1" type="ORF">K493DRAFT_312005</name>
</gene>
<organism evidence="1 2">
    <name type="scientific">Basidiobolus meristosporus CBS 931.73</name>
    <dbReference type="NCBI Taxonomy" id="1314790"/>
    <lineage>
        <taxon>Eukaryota</taxon>
        <taxon>Fungi</taxon>
        <taxon>Fungi incertae sedis</taxon>
        <taxon>Zoopagomycota</taxon>
        <taxon>Entomophthoromycotina</taxon>
        <taxon>Basidiobolomycetes</taxon>
        <taxon>Basidiobolales</taxon>
        <taxon>Basidiobolaceae</taxon>
        <taxon>Basidiobolus</taxon>
    </lineage>
</organism>
<keyword evidence="2" id="KW-1185">Reference proteome</keyword>
<evidence type="ECO:0000313" key="2">
    <source>
        <dbReference type="Proteomes" id="UP000193498"/>
    </source>
</evidence>
<proteinExistence type="predicted"/>
<dbReference type="EMBL" id="MCFE01000055">
    <property type="protein sequence ID" value="ORY02591.1"/>
    <property type="molecule type" value="Genomic_DNA"/>
</dbReference>
<accession>A0A1Y1YX44</accession>
<protein>
    <submittedName>
        <fullName evidence="1">Uncharacterized protein</fullName>
    </submittedName>
</protein>